<sequence>MVRHRNRRLRLLGLRWRWWCRLRSRCLHLILLLLLLLLAVQVADVRFVVVDDGGPQVGRVGRRQGVQLAKDAALVHRAQLVDRAVQVAVVPGRDFRHERGVVVVQPATGPVLDRSALQGAAGWRMVGVVVMLYGQNFGAVTGVGPGRGRWKEGGQIAEALVGREDAVRSATSSTTLATIWQQPPHWGVDKSGALALFTSCLITLKFFKLFIFPFGR</sequence>
<organism evidence="1">
    <name type="scientific">Culex pipiens</name>
    <name type="common">House mosquito</name>
    <dbReference type="NCBI Taxonomy" id="7175"/>
    <lineage>
        <taxon>Eukaryota</taxon>
        <taxon>Metazoa</taxon>
        <taxon>Ecdysozoa</taxon>
        <taxon>Arthropoda</taxon>
        <taxon>Hexapoda</taxon>
        <taxon>Insecta</taxon>
        <taxon>Pterygota</taxon>
        <taxon>Neoptera</taxon>
        <taxon>Endopterygota</taxon>
        <taxon>Diptera</taxon>
        <taxon>Nematocera</taxon>
        <taxon>Culicoidea</taxon>
        <taxon>Culicidae</taxon>
        <taxon>Culicinae</taxon>
        <taxon>Culicini</taxon>
        <taxon>Culex</taxon>
        <taxon>Culex</taxon>
    </lineage>
</organism>
<accession>A0A8D8N091</accession>
<evidence type="ECO:0000313" key="1">
    <source>
        <dbReference type="EMBL" id="CAG6546998.1"/>
    </source>
</evidence>
<reference evidence="1" key="1">
    <citation type="submission" date="2021-05" db="EMBL/GenBank/DDBJ databases">
        <authorList>
            <person name="Alioto T."/>
            <person name="Alioto T."/>
            <person name="Gomez Garrido J."/>
        </authorList>
    </citation>
    <scope>NUCLEOTIDE SEQUENCE</scope>
</reference>
<dbReference type="EMBL" id="HBUE01342397">
    <property type="protein sequence ID" value="CAG6599181.1"/>
    <property type="molecule type" value="Transcribed_RNA"/>
</dbReference>
<dbReference type="EMBL" id="HBUE01235486">
    <property type="protein sequence ID" value="CAG6546998.1"/>
    <property type="molecule type" value="Transcribed_RNA"/>
</dbReference>
<protein>
    <submittedName>
        <fullName evidence="1">(northern house mosquito) hypothetical protein</fullName>
    </submittedName>
</protein>
<dbReference type="AlphaFoldDB" id="A0A8D8N091"/>
<name>A0A8D8N091_CULPI</name>
<proteinExistence type="predicted"/>